<feature type="region of interest" description="Disordered" evidence="1">
    <location>
        <begin position="1"/>
        <end position="31"/>
    </location>
</feature>
<dbReference type="Proteomes" id="UP000095283">
    <property type="component" value="Unplaced"/>
</dbReference>
<evidence type="ECO:0000313" key="3">
    <source>
        <dbReference type="WBParaSite" id="Hba_15130"/>
    </source>
</evidence>
<dbReference type="AlphaFoldDB" id="A0A1I7XCP7"/>
<evidence type="ECO:0000256" key="1">
    <source>
        <dbReference type="SAM" id="MobiDB-lite"/>
    </source>
</evidence>
<name>A0A1I7XCP7_HETBA</name>
<reference evidence="3" key="1">
    <citation type="submission" date="2016-11" db="UniProtKB">
        <authorList>
            <consortium name="WormBaseParasite"/>
        </authorList>
    </citation>
    <scope>IDENTIFICATION</scope>
</reference>
<protein>
    <submittedName>
        <fullName evidence="3">Mobile element protein</fullName>
    </submittedName>
</protein>
<dbReference type="WBParaSite" id="Hba_15130">
    <property type="protein sequence ID" value="Hba_15130"/>
    <property type="gene ID" value="Hba_15130"/>
</dbReference>
<evidence type="ECO:0000313" key="2">
    <source>
        <dbReference type="Proteomes" id="UP000095283"/>
    </source>
</evidence>
<organism evidence="2 3">
    <name type="scientific">Heterorhabditis bacteriophora</name>
    <name type="common">Entomopathogenic nematode worm</name>
    <dbReference type="NCBI Taxonomy" id="37862"/>
    <lineage>
        <taxon>Eukaryota</taxon>
        <taxon>Metazoa</taxon>
        <taxon>Ecdysozoa</taxon>
        <taxon>Nematoda</taxon>
        <taxon>Chromadorea</taxon>
        <taxon>Rhabditida</taxon>
        <taxon>Rhabditina</taxon>
        <taxon>Rhabditomorpha</taxon>
        <taxon>Strongyloidea</taxon>
        <taxon>Heterorhabditidae</taxon>
        <taxon>Heterorhabditis</taxon>
    </lineage>
</organism>
<proteinExistence type="predicted"/>
<accession>A0A1I7XCP7</accession>
<keyword evidence="2" id="KW-1185">Reference proteome</keyword>
<sequence>MTISGRIKQKVGYGSVPPVKRGPKPAYKPPPDYAEQQAALVKVSQLSISLKYNAFSLPIV</sequence>